<dbReference type="EMBL" id="CAJFDH010000003">
    <property type="protein sequence ID" value="CAD5214013.1"/>
    <property type="molecule type" value="Genomic_DNA"/>
</dbReference>
<sequence>MLVTYYLFILFLLIPTCDGDTVNMGEVVLEYYNDCLRQYVSKYFTVIEVFTYKKDGTYVEYNVNLIEKTVKEKKQSELTDSEAHNLLMNPNNLSPAGDSIIMEDHVDFINREKKTVVHHEFDKKEIITTPFRGSDAYTYTFRPDNNRLYAYNDQECFKTKFFKKKDPYLMRDKKPCEKRTKIKKGRVDYELFFLTYLTRECSKALWGSRKKYPVTYVQFKRRLKTDSGPGNKTWRNTMIGLVGAGFFAVAMIGVGCSMVSAKRKGKKKKEKLKKDKSKMKEKSIEAKPKKKKTVKVEKKPTATASSKDSDKQMEPSSMPLSNANNDDDPNVTIQDLLNDDEMRANLFALNEVENVEAEIPNKPMTAPPQPLSGMYTQFKEVGVTIPAGTCKAMFGQYDFEMGATPSTLFYEYESCGMNRIEAMAAVMVEAEKKGKHGCIPKLRGTKIVKEGINIRLLLGTSIEGDCKSAALEFDDKIDIFFQTLLCLEDLQIAHIVHRDIKPAAFRYHLDGPKIYLTLLGLARVKQYENRERVPFFGNMTFCCPNAHLKKERTFADDLISWFYMVCWTIDKRLLGWIGVVDKRVIYQNKVDMFNPIFFKSLVDRTVFKPNENKFLKELQSAVAPQTKEIYVEYPKVFAVIKRYKTESTKPTKPSSGSAATIGA</sequence>
<evidence type="ECO:0000256" key="2">
    <source>
        <dbReference type="SAM" id="Phobius"/>
    </source>
</evidence>
<comment type="caution">
    <text evidence="4">The sequence shown here is derived from an EMBL/GenBank/DDBJ whole genome shotgun (WGS) entry which is preliminary data.</text>
</comment>
<evidence type="ECO:0000313" key="4">
    <source>
        <dbReference type="EMBL" id="CAD5214013.1"/>
    </source>
</evidence>
<feature type="signal peptide" evidence="3">
    <location>
        <begin position="1"/>
        <end position="19"/>
    </location>
</feature>
<reference evidence="4" key="1">
    <citation type="submission" date="2020-09" db="EMBL/GenBank/DDBJ databases">
        <authorList>
            <person name="Kikuchi T."/>
        </authorList>
    </citation>
    <scope>NUCLEOTIDE SEQUENCE</scope>
    <source>
        <strain evidence="4">SH1</strain>
    </source>
</reference>
<dbReference type="PANTHER" id="PTHR11909">
    <property type="entry name" value="CASEIN KINASE-RELATED"/>
    <property type="match status" value="1"/>
</dbReference>
<keyword evidence="2" id="KW-0812">Transmembrane</keyword>
<evidence type="ECO:0000256" key="1">
    <source>
        <dbReference type="SAM" id="MobiDB-lite"/>
    </source>
</evidence>
<keyword evidence="2" id="KW-0472">Membrane</keyword>
<protein>
    <recommendedName>
        <fullName evidence="6">Protein kinase domain-containing protein</fullName>
    </recommendedName>
</protein>
<keyword evidence="2" id="KW-1133">Transmembrane helix</keyword>
<feature type="transmembrane region" description="Helical" evidence="2">
    <location>
        <begin position="238"/>
        <end position="261"/>
    </location>
</feature>
<dbReference type="SUPFAM" id="SSF56112">
    <property type="entry name" value="Protein kinase-like (PK-like)"/>
    <property type="match status" value="1"/>
</dbReference>
<evidence type="ECO:0000256" key="3">
    <source>
        <dbReference type="SAM" id="SignalP"/>
    </source>
</evidence>
<evidence type="ECO:0008006" key="6">
    <source>
        <dbReference type="Google" id="ProtNLM"/>
    </source>
</evidence>
<dbReference type="Proteomes" id="UP000783686">
    <property type="component" value="Unassembled WGS sequence"/>
</dbReference>
<keyword evidence="3" id="KW-0732">Signal</keyword>
<name>A0A811KE45_9BILA</name>
<dbReference type="OrthoDB" id="10612039at2759"/>
<accession>A0A811KE45</accession>
<proteinExistence type="predicted"/>
<feature type="compositionally biased region" description="Polar residues" evidence="1">
    <location>
        <begin position="314"/>
        <end position="324"/>
    </location>
</feature>
<dbReference type="AlphaFoldDB" id="A0A811KE45"/>
<feature type="chain" id="PRO_5036408321" description="Protein kinase domain-containing protein" evidence="3">
    <location>
        <begin position="20"/>
        <end position="663"/>
    </location>
</feature>
<keyword evidence="5" id="KW-1185">Reference proteome</keyword>
<feature type="compositionally biased region" description="Basic residues" evidence="1">
    <location>
        <begin position="263"/>
        <end position="277"/>
    </location>
</feature>
<evidence type="ECO:0000313" key="5">
    <source>
        <dbReference type="Proteomes" id="UP000614601"/>
    </source>
</evidence>
<dbReference type="Proteomes" id="UP000614601">
    <property type="component" value="Unassembled WGS sequence"/>
</dbReference>
<dbReference type="EMBL" id="CAJFCW020000003">
    <property type="protein sequence ID" value="CAG9101910.1"/>
    <property type="molecule type" value="Genomic_DNA"/>
</dbReference>
<organism evidence="4 5">
    <name type="scientific">Bursaphelenchus okinawaensis</name>
    <dbReference type="NCBI Taxonomy" id="465554"/>
    <lineage>
        <taxon>Eukaryota</taxon>
        <taxon>Metazoa</taxon>
        <taxon>Ecdysozoa</taxon>
        <taxon>Nematoda</taxon>
        <taxon>Chromadorea</taxon>
        <taxon>Rhabditida</taxon>
        <taxon>Tylenchina</taxon>
        <taxon>Tylenchomorpha</taxon>
        <taxon>Aphelenchoidea</taxon>
        <taxon>Aphelenchoididae</taxon>
        <taxon>Bursaphelenchus</taxon>
    </lineage>
</organism>
<dbReference type="InterPro" id="IPR050235">
    <property type="entry name" value="CK1_Ser-Thr_kinase"/>
</dbReference>
<dbReference type="Gene3D" id="1.10.510.10">
    <property type="entry name" value="Transferase(Phosphotransferase) domain 1"/>
    <property type="match status" value="1"/>
</dbReference>
<feature type="compositionally biased region" description="Basic and acidic residues" evidence="1">
    <location>
        <begin position="278"/>
        <end position="287"/>
    </location>
</feature>
<feature type="region of interest" description="Disordered" evidence="1">
    <location>
        <begin position="263"/>
        <end position="333"/>
    </location>
</feature>
<dbReference type="InterPro" id="IPR011009">
    <property type="entry name" value="Kinase-like_dom_sf"/>
</dbReference>
<gene>
    <name evidence="4" type="ORF">BOKJ2_LOCUS5380</name>
</gene>